<dbReference type="SUPFAM" id="SSF51126">
    <property type="entry name" value="Pectin lyase-like"/>
    <property type="match status" value="1"/>
</dbReference>
<dbReference type="EMBL" id="CP139558">
    <property type="protein sequence ID" value="WPU92750.1"/>
    <property type="molecule type" value="Genomic_DNA"/>
</dbReference>
<gene>
    <name evidence="1" type="ORF">SNE25_25840</name>
</gene>
<evidence type="ECO:0008006" key="3">
    <source>
        <dbReference type="Google" id="ProtNLM"/>
    </source>
</evidence>
<keyword evidence="2" id="KW-1185">Reference proteome</keyword>
<evidence type="ECO:0000313" key="2">
    <source>
        <dbReference type="Proteomes" id="UP001324380"/>
    </source>
</evidence>
<dbReference type="Proteomes" id="UP001324380">
    <property type="component" value="Chromosome"/>
</dbReference>
<sequence>MKLFKLFLLFSLPTLFLFSCSKSSNDQQIEISGQEFHTGSYIQNGDTLNSKNKSNGRAIKGTLKAGQTYYLSSDYAAATINAGDTLVIQSGVKVYIVGPASGASAIGTQEHAPGIMVNGTLLSLGTKQAPNLFTVQNTALKSDPTKDPQNPNTDPAFKGYWGGIQGGNNSGDIILKWTRLEYLGGLTPANSPTRATLASYGVFFQNPKANLVVEDCWLYGSHDDMLRVAGGKYEIMRNTFEKVGFIAGECVNIKSGSVGDIAYNVAVGGTGNCFKSANAGGLSPQANMTCYNNTMISGGYRQQKAGEGGSLDFENGGRGLAYNNIIVNCAYGLSVLGGAGTTPAADTANIKYGYTYNYGDNIAITTQFLPSGFITKVQTGDINGGNKTTPGANNPQFVNYPLPAPANTDFISADFVGNYNFRLQSNSPAVGKGYTGFSPYAVVKVDKVFGATEITPPGKDIGAYQMDGTGNQH</sequence>
<organism evidence="1 2">
    <name type="scientific">Mucilaginibacter sabulilitoris</name>
    <dbReference type="NCBI Taxonomy" id="1173583"/>
    <lineage>
        <taxon>Bacteria</taxon>
        <taxon>Pseudomonadati</taxon>
        <taxon>Bacteroidota</taxon>
        <taxon>Sphingobacteriia</taxon>
        <taxon>Sphingobacteriales</taxon>
        <taxon>Sphingobacteriaceae</taxon>
        <taxon>Mucilaginibacter</taxon>
    </lineage>
</organism>
<proteinExistence type="predicted"/>
<evidence type="ECO:0000313" key="1">
    <source>
        <dbReference type="EMBL" id="WPU92750.1"/>
    </source>
</evidence>
<accession>A0ABZ0TMI7</accession>
<name>A0ABZ0TMI7_9SPHI</name>
<reference evidence="1 2" key="1">
    <citation type="submission" date="2023-11" db="EMBL/GenBank/DDBJ databases">
        <title>Analysis of the Genomes of Mucilaginibacter gossypii cycad 4 and M. sabulilitoris SNA2: microbes with the potential for plant growth promotion.</title>
        <authorList>
            <person name="Hirsch A.M."/>
            <person name="Humm E."/>
            <person name="Rubbi M."/>
            <person name="Del Vecchio G."/>
            <person name="Ha S.M."/>
            <person name="Pellegrini M."/>
            <person name="Gunsalus R.P."/>
        </authorList>
    </citation>
    <scope>NUCLEOTIDE SEQUENCE [LARGE SCALE GENOMIC DNA]</scope>
    <source>
        <strain evidence="1 2">SNA2</strain>
    </source>
</reference>
<dbReference type="RefSeq" id="WP_321561910.1">
    <property type="nucleotide sequence ID" value="NZ_CP139558.1"/>
</dbReference>
<dbReference type="InterPro" id="IPR011050">
    <property type="entry name" value="Pectin_lyase_fold/virulence"/>
</dbReference>
<protein>
    <recommendedName>
        <fullName evidence="3">Right handed beta helix domain-containing protein</fullName>
    </recommendedName>
</protein>
<dbReference type="PROSITE" id="PS51257">
    <property type="entry name" value="PROKAR_LIPOPROTEIN"/>
    <property type="match status" value="1"/>
</dbReference>